<dbReference type="AlphaFoldDB" id="A0A7X0RSJ6"/>
<evidence type="ECO:0000313" key="2">
    <source>
        <dbReference type="EMBL" id="MBB6672912.1"/>
    </source>
</evidence>
<gene>
    <name evidence="2" type="ORF">H7C19_19705</name>
</gene>
<dbReference type="PANTHER" id="PTHR48079:SF6">
    <property type="entry name" value="NAD(P)-BINDING DOMAIN-CONTAINING PROTEIN-RELATED"/>
    <property type="match status" value="1"/>
</dbReference>
<organism evidence="2 3">
    <name type="scientific">Cohnella nanjingensis</name>
    <dbReference type="NCBI Taxonomy" id="1387779"/>
    <lineage>
        <taxon>Bacteria</taxon>
        <taxon>Bacillati</taxon>
        <taxon>Bacillota</taxon>
        <taxon>Bacilli</taxon>
        <taxon>Bacillales</taxon>
        <taxon>Paenibacillaceae</taxon>
        <taxon>Cohnella</taxon>
    </lineage>
</organism>
<dbReference type="Pfam" id="PF01370">
    <property type="entry name" value="Epimerase"/>
    <property type="match status" value="1"/>
</dbReference>
<dbReference type="PANTHER" id="PTHR48079">
    <property type="entry name" value="PROTEIN YEEZ"/>
    <property type="match status" value="1"/>
</dbReference>
<dbReference type="SUPFAM" id="SSF51735">
    <property type="entry name" value="NAD(P)-binding Rossmann-fold domains"/>
    <property type="match status" value="1"/>
</dbReference>
<evidence type="ECO:0000313" key="3">
    <source>
        <dbReference type="Proteomes" id="UP000547209"/>
    </source>
</evidence>
<dbReference type="Proteomes" id="UP000547209">
    <property type="component" value="Unassembled WGS sequence"/>
</dbReference>
<dbReference type="GO" id="GO:0005737">
    <property type="term" value="C:cytoplasm"/>
    <property type="evidence" value="ECO:0007669"/>
    <property type="project" value="TreeGrafter"/>
</dbReference>
<dbReference type="InterPro" id="IPR036291">
    <property type="entry name" value="NAD(P)-bd_dom_sf"/>
</dbReference>
<comment type="caution">
    <text evidence="2">The sequence shown here is derived from an EMBL/GenBank/DDBJ whole genome shotgun (WGS) entry which is preliminary data.</text>
</comment>
<dbReference type="InterPro" id="IPR001509">
    <property type="entry name" value="Epimerase_deHydtase"/>
</dbReference>
<feature type="domain" description="NAD-dependent epimerase/dehydratase" evidence="1">
    <location>
        <begin position="11"/>
        <end position="223"/>
    </location>
</feature>
<sequence>MNEVILLEKAIVVGATGGTGASVAEELVKRGIRTVAFGRSRQKLEQLRAKLGNPEHMTIAVGDAFRPDHVVSASEGTDVLFHCANVPYNEMASKLVPLGESVMEAADRLSLKVVAIDGIYPYGRRQTARATEEHPKRPHTRKGKTRLAYEKMLFDERWSRAKVMIARLPDYYGPTANEASYLGSTLEAIAAGKMAFFIGNMKVPREFVYLPDAAFMIAELAGRDDAYGQNWHIPGAGLISGKEIVRIARQASGSAKPVIPLGIVGLSLLGMGVPVMKEVVEMLYLTEEPLVLSGDKYERSIGPVRATTFEEGIRDTVQALQRKNGASLAFNRPARREKSFLKDRQ</sequence>
<protein>
    <submittedName>
        <fullName evidence="2">SDR family NAD(P)-dependent oxidoreductase</fullName>
    </submittedName>
</protein>
<evidence type="ECO:0000259" key="1">
    <source>
        <dbReference type="Pfam" id="PF01370"/>
    </source>
</evidence>
<accession>A0A7X0RSJ6</accession>
<dbReference type="GO" id="GO:0004029">
    <property type="term" value="F:aldehyde dehydrogenase (NAD+) activity"/>
    <property type="evidence" value="ECO:0007669"/>
    <property type="project" value="TreeGrafter"/>
</dbReference>
<dbReference type="Gene3D" id="3.40.50.720">
    <property type="entry name" value="NAD(P)-binding Rossmann-like Domain"/>
    <property type="match status" value="1"/>
</dbReference>
<name>A0A7X0RSJ6_9BACL</name>
<proteinExistence type="predicted"/>
<keyword evidence="3" id="KW-1185">Reference proteome</keyword>
<dbReference type="EMBL" id="JACJVP010000031">
    <property type="protein sequence ID" value="MBB6672912.1"/>
    <property type="molecule type" value="Genomic_DNA"/>
</dbReference>
<reference evidence="2 3" key="1">
    <citation type="submission" date="2020-08" db="EMBL/GenBank/DDBJ databases">
        <title>Cohnella phylogeny.</title>
        <authorList>
            <person name="Dunlap C."/>
        </authorList>
    </citation>
    <scope>NUCLEOTIDE SEQUENCE [LARGE SCALE GENOMIC DNA]</scope>
    <source>
        <strain evidence="2 3">DSM 28246</strain>
    </source>
</reference>
<dbReference type="InterPro" id="IPR051783">
    <property type="entry name" value="NAD(P)-dependent_oxidoreduct"/>
</dbReference>